<dbReference type="InterPro" id="IPR000571">
    <property type="entry name" value="Znf_CCCH"/>
</dbReference>
<dbReference type="InterPro" id="IPR057683">
    <property type="entry name" value="DUF7923"/>
</dbReference>
<dbReference type="GO" id="GO:0008270">
    <property type="term" value="F:zinc ion binding"/>
    <property type="evidence" value="ECO:0007669"/>
    <property type="project" value="UniProtKB-KW"/>
</dbReference>
<keyword evidence="6" id="KW-1185">Reference proteome</keyword>
<dbReference type="STRING" id="86259.A0A4Z1P9H0"/>
<proteinExistence type="predicted"/>
<reference evidence="5 6" key="1">
    <citation type="submission" date="2019-04" db="EMBL/GenBank/DDBJ databases">
        <title>High contiguity whole genome sequence and gene annotation resource for two Venturia nashicola isolates.</title>
        <authorList>
            <person name="Prokchorchik M."/>
            <person name="Won K."/>
            <person name="Lee Y."/>
            <person name="Choi E.D."/>
            <person name="Segonzac C."/>
            <person name="Sohn K.H."/>
        </authorList>
    </citation>
    <scope>NUCLEOTIDE SEQUENCE [LARGE SCALE GENOMIC DNA]</scope>
    <source>
        <strain evidence="5 6">PRI2</strain>
    </source>
</reference>
<feature type="compositionally biased region" description="Basic and acidic residues" evidence="3">
    <location>
        <begin position="472"/>
        <end position="487"/>
    </location>
</feature>
<dbReference type="Pfam" id="PF25543">
    <property type="entry name" value="zf-CCCH_tandem"/>
    <property type="match status" value="1"/>
</dbReference>
<dbReference type="PANTHER" id="PTHR37543:SF1">
    <property type="entry name" value="CCCH ZINC FINGER DNA BINDING PROTEIN (AFU_ORTHOLOGUE AFUA_5G12760)"/>
    <property type="match status" value="1"/>
</dbReference>
<dbReference type="AlphaFoldDB" id="A0A4Z1P9H0"/>
<feature type="coiled-coil region" evidence="2">
    <location>
        <begin position="28"/>
        <end position="69"/>
    </location>
</feature>
<dbReference type="Proteomes" id="UP000298493">
    <property type="component" value="Unassembled WGS sequence"/>
</dbReference>
<feature type="domain" description="C3H1-type" evidence="4">
    <location>
        <begin position="384"/>
        <end position="411"/>
    </location>
</feature>
<sequence length="520" mass="58678">MLTDNDIDGLEDQLNAYKITNTAHNAALQTLTEKYEHIIEDYRRLKSDYEEVREAREKYKKLAKDQDKNPFVLMLVDGDGYNFTDQLIRSGGVDAAQHLHQQIEEYLPRLGKDVPRCRIMVRIYANLQGLSKASARLNLCGGEARALAPFTTGFTRAQELFDFVDAGDKKEAADFKIREHFRLFIDNSQCKHIFFAGCHDNGYLSLLTPYINKVDRITLVKAAQLSPEFRNLGLRIEEFPSVFRTNSLDNSAYAKFNSNGATPSASYSRSTPLYVENRDYANAKTVCTHFGKPGRECRHGEKCRYQHIGLDRRDVRDAHSKGSFALNKNETSTNGSMSPKPSLDIVLPQPNRFLIPINRDGYRIDVRLPKAFGDDHLILKKRIQNGNKLCNDHQLAGTCRSDDCPYDHSPLAPELINVLKHLAREIPCARKGGCRRGACYKGHVCAKNGCRNCKLGYKAHGVDTTVVEWAEPEDRQDRDEAESRASLEEADGVSLGSPVRRSRRNSSPLMSFEDVNAENA</sequence>
<dbReference type="SMART" id="SM00356">
    <property type="entry name" value="ZnF_C3H1"/>
    <property type="match status" value="2"/>
</dbReference>
<feature type="zinc finger region" description="C3H1-type" evidence="1">
    <location>
        <begin position="384"/>
        <end position="411"/>
    </location>
</feature>
<dbReference type="Gene3D" id="4.10.1000.10">
    <property type="entry name" value="Zinc finger, CCCH-type"/>
    <property type="match status" value="1"/>
</dbReference>
<dbReference type="Pfam" id="PF25542">
    <property type="entry name" value="zf-CCCH_12"/>
    <property type="match status" value="1"/>
</dbReference>
<keyword evidence="1" id="KW-0862">Zinc</keyword>
<keyword evidence="1" id="KW-0863">Zinc-finger</keyword>
<gene>
    <name evidence="5" type="ORF">E6O75_ATG04013</name>
</gene>
<name>A0A4Z1P9H0_9PEZI</name>
<keyword evidence="2" id="KW-0175">Coiled coil</keyword>
<evidence type="ECO:0000313" key="6">
    <source>
        <dbReference type="Proteomes" id="UP000298493"/>
    </source>
</evidence>
<evidence type="ECO:0000256" key="2">
    <source>
        <dbReference type="SAM" id="Coils"/>
    </source>
</evidence>
<accession>A0A4Z1P9H0</accession>
<evidence type="ECO:0000256" key="1">
    <source>
        <dbReference type="PROSITE-ProRule" id="PRU00723"/>
    </source>
</evidence>
<dbReference type="InterPro" id="IPR057654">
    <property type="entry name" value="Znf-CCCH_tandem"/>
</dbReference>
<dbReference type="PROSITE" id="PS50103">
    <property type="entry name" value="ZF_C3H1"/>
    <property type="match status" value="2"/>
</dbReference>
<feature type="region of interest" description="Disordered" evidence="3">
    <location>
        <begin position="471"/>
        <end position="520"/>
    </location>
</feature>
<keyword evidence="1" id="KW-0479">Metal-binding</keyword>
<dbReference type="EMBL" id="SNSC02000004">
    <property type="protein sequence ID" value="TID24808.1"/>
    <property type="molecule type" value="Genomic_DNA"/>
</dbReference>
<evidence type="ECO:0000256" key="3">
    <source>
        <dbReference type="SAM" id="MobiDB-lite"/>
    </source>
</evidence>
<dbReference type="Pfam" id="PF25540">
    <property type="entry name" value="DUF7923"/>
    <property type="match status" value="1"/>
</dbReference>
<protein>
    <submittedName>
        <fullName evidence="5">TATA-box-binding protein</fullName>
    </submittedName>
</protein>
<evidence type="ECO:0000259" key="4">
    <source>
        <dbReference type="PROSITE" id="PS50103"/>
    </source>
</evidence>
<evidence type="ECO:0000313" key="5">
    <source>
        <dbReference type="EMBL" id="TID24808.1"/>
    </source>
</evidence>
<dbReference type="OrthoDB" id="2270193at2759"/>
<feature type="domain" description="C3H1-type" evidence="4">
    <location>
        <begin position="281"/>
        <end position="310"/>
    </location>
</feature>
<organism evidence="5 6">
    <name type="scientific">Venturia nashicola</name>
    <dbReference type="NCBI Taxonomy" id="86259"/>
    <lineage>
        <taxon>Eukaryota</taxon>
        <taxon>Fungi</taxon>
        <taxon>Dikarya</taxon>
        <taxon>Ascomycota</taxon>
        <taxon>Pezizomycotina</taxon>
        <taxon>Dothideomycetes</taxon>
        <taxon>Pleosporomycetidae</taxon>
        <taxon>Venturiales</taxon>
        <taxon>Venturiaceae</taxon>
        <taxon>Venturia</taxon>
    </lineage>
</organism>
<comment type="caution">
    <text evidence="5">The sequence shown here is derived from an EMBL/GenBank/DDBJ whole genome shotgun (WGS) entry which is preliminary data.</text>
</comment>
<feature type="zinc finger region" description="C3H1-type" evidence="1">
    <location>
        <begin position="281"/>
        <end position="310"/>
    </location>
</feature>
<dbReference type="PANTHER" id="PTHR37543">
    <property type="entry name" value="CCCH ZINC FINGER DNA BINDING PROTEIN (AFU_ORTHOLOGUE AFUA_5G12760)"/>
    <property type="match status" value="1"/>
</dbReference>